<dbReference type="NCBIfam" id="TIGR03345">
    <property type="entry name" value="VI_ClpV1"/>
    <property type="match status" value="1"/>
</dbReference>
<dbReference type="EMBL" id="CP158273">
    <property type="protein sequence ID" value="XDJ96544.1"/>
    <property type="molecule type" value="Genomic_DNA"/>
</dbReference>
<dbReference type="InterPro" id="IPR027417">
    <property type="entry name" value="P-loop_NTPase"/>
</dbReference>
<feature type="domain" description="Clp R" evidence="11">
    <location>
        <begin position="10"/>
        <end position="159"/>
    </location>
</feature>
<evidence type="ECO:0000313" key="22">
    <source>
        <dbReference type="EMBL" id="XDJ82745.1"/>
    </source>
</evidence>
<sequence length="900" mass="98088">MQIVEFRALVERLNPACRDALENAAGLCLNRTHYEITLEHLLVRLLDDPNGDIQLILRQAEIDPGRLQRALEQSLESFKTGNGARPQFSPLLPDLFSDAWMVASVDLFESSIRSGALLAAFAARASFYANTSYAALLDKLDKERVIQLLGTIAPQSRETALAGAGPAHATAAATGARGDSHGSFLQRFCEDFTAKAHAGKIDPVFGRDPEIRQMVDILARRRKNNPICVGDPGVGKTAVIEGLAVRIAEGDVPDLLQNVTILGLDMGALEAGAGVKGEFENRLRGVITEIKASPTPIILFIDEAHTLIGAGGATGSSDAANLLKPALARGELRTIAATTWSEYKKYFEKDAALARRFELVKLDEPSVEMAVQILRGLKERYEQVHQVIIREEALASAASLSNRYITGRQLPDKAIDLLDTACARIKINLSSKPDFIEDLERRLQMLEREKRGLLRDIENHVPAEPARLDEIEHALTQTQAELDAARQRYQAQFEAAHRVLSLRAERSQAAAPQGAPPRADAEDADAPPPGPEAAAPRDKAAIEIELIQAEQALEALQAQEKLIYIDVSGDTIAKVVSDRTGIPLGKMMRDQASAALTLEATLKARIRGQDHALHTLAEVLKSARSGLRDPDQPMGVFLLVGPSGTGKTETALSIADAMFGGEQSIVTINMSEFQEKHTVSRLVGSPPGYVGYGEGGVLTEAVRQRPYSVVLLDEVEKAHLDVVNLFYQVFDKGVLSDGEGREINFRNTVVFLTSNLALDVITELCAGDTMPPLEAIEAAIRPILSQHFKPALLARMTVVPFLTLKADALKGIVRLKLDKLARRMQQNNKIRLEIDEAVIDAITQRCTEVDTGARNIDFILRGTLLPMLSNTLLTHMAEARDISQARLAVDDQGQFLASFN</sequence>
<evidence type="ECO:0000313" key="13">
    <source>
        <dbReference type="EMBL" id="XDJ52265.1"/>
    </source>
</evidence>
<dbReference type="FunFam" id="3.40.50.300:FF:000025">
    <property type="entry name" value="ATP-dependent Clp protease subunit"/>
    <property type="match status" value="1"/>
</dbReference>
<proteinExistence type="inferred from homology"/>
<dbReference type="GO" id="GO:0005737">
    <property type="term" value="C:cytoplasm"/>
    <property type="evidence" value="ECO:0007669"/>
    <property type="project" value="TreeGrafter"/>
</dbReference>
<dbReference type="EMBL" id="CP158270">
    <property type="protein sequence ID" value="XDJ89608.1"/>
    <property type="molecule type" value="Genomic_DNA"/>
</dbReference>
<keyword evidence="2 7" id="KW-0677">Repeat</keyword>
<dbReference type="FunFam" id="3.40.50.300:FF:000010">
    <property type="entry name" value="Chaperone clpB 1, putative"/>
    <property type="match status" value="1"/>
</dbReference>
<comment type="function">
    <text evidence="6">Part of a stress-induced multi-chaperone system, it is involved in the recovery of the cell from heat-induced damage, in cooperation with DnaK, DnaJ and GrpE. Acts before DnaK, in the processing of protein aggregates. Protein binding stimulates the ATPase activity; ATP hydrolysis unfolds the denatured protein aggregates, which probably helps expose new hydrophobic binding sites on the surface of ClpB-bound aggregates, contributing to the solubilization and refolding of denatured protein aggregates by DnaK.</text>
</comment>
<dbReference type="EMBL" id="CP158253">
    <property type="protein sequence ID" value="XDJ45958.1"/>
    <property type="molecule type" value="Genomic_DNA"/>
</dbReference>
<keyword evidence="3 8" id="KW-0547">Nucleotide-binding</keyword>
<dbReference type="GeneID" id="93067793"/>
<dbReference type="EMBL" id="CP158263">
    <property type="protein sequence ID" value="XDJ72636.1"/>
    <property type="molecule type" value="Genomic_DNA"/>
</dbReference>
<evidence type="ECO:0000313" key="26">
    <source>
        <dbReference type="EMBL" id="XDJ92841.1"/>
    </source>
</evidence>
<dbReference type="Pfam" id="PF17871">
    <property type="entry name" value="AAA_lid_9"/>
    <property type="match status" value="1"/>
</dbReference>
<dbReference type="RefSeq" id="WP_368642171.1">
    <property type="nucleotide sequence ID" value="NZ_CP158253.1"/>
</dbReference>
<dbReference type="GO" id="GO:0016887">
    <property type="term" value="F:ATP hydrolysis activity"/>
    <property type="evidence" value="ECO:0007669"/>
    <property type="project" value="InterPro"/>
</dbReference>
<evidence type="ECO:0000313" key="21">
    <source>
        <dbReference type="EMBL" id="XDJ77941.1"/>
    </source>
</evidence>
<dbReference type="SMART" id="SM01086">
    <property type="entry name" value="ClpB_D2-small"/>
    <property type="match status" value="1"/>
</dbReference>
<dbReference type="Gene3D" id="3.40.50.300">
    <property type="entry name" value="P-loop containing nucleotide triphosphate hydrolases"/>
    <property type="match status" value="3"/>
</dbReference>
<evidence type="ECO:0000313" key="15">
    <source>
        <dbReference type="EMBL" id="XDJ57540.1"/>
    </source>
</evidence>
<dbReference type="EMBL" id="CP158261">
    <property type="protein sequence ID" value="XDJ66762.1"/>
    <property type="molecule type" value="Genomic_DNA"/>
</dbReference>
<dbReference type="Gene3D" id="1.10.8.60">
    <property type="match status" value="1"/>
</dbReference>
<dbReference type="SUPFAM" id="SSF52540">
    <property type="entry name" value="P-loop containing nucleoside triphosphate hydrolases"/>
    <property type="match status" value="2"/>
</dbReference>
<dbReference type="EMBL" id="CP158264">
    <property type="protein sequence ID" value="XDJ74920.1"/>
    <property type="molecule type" value="Genomic_DNA"/>
</dbReference>
<keyword evidence="4 8" id="KW-0067">ATP-binding</keyword>
<evidence type="ECO:0000256" key="2">
    <source>
        <dbReference type="ARBA" id="ARBA00022737"/>
    </source>
</evidence>
<evidence type="ECO:0000313" key="23">
    <source>
        <dbReference type="EMBL" id="XDJ85709.1"/>
    </source>
</evidence>
<dbReference type="InterPro" id="IPR018368">
    <property type="entry name" value="ClpA/B_CS1"/>
</dbReference>
<dbReference type="InterPro" id="IPR003959">
    <property type="entry name" value="ATPase_AAA_core"/>
</dbReference>
<dbReference type="EMBL" id="CP158269">
    <property type="protein sequence ID" value="XDJ88233.1"/>
    <property type="molecule type" value="Genomic_DNA"/>
</dbReference>
<dbReference type="Pfam" id="PF07724">
    <property type="entry name" value="AAA_2"/>
    <property type="match status" value="1"/>
</dbReference>
<dbReference type="Pfam" id="PF02861">
    <property type="entry name" value="Clp_N"/>
    <property type="match status" value="1"/>
</dbReference>
<evidence type="ECO:0000313" key="16">
    <source>
        <dbReference type="EMBL" id="XDJ61745.1"/>
    </source>
</evidence>
<evidence type="ECO:0000256" key="4">
    <source>
        <dbReference type="ARBA" id="ARBA00022840"/>
    </source>
</evidence>
<evidence type="ECO:0000313" key="20">
    <source>
        <dbReference type="EMBL" id="XDJ74920.1"/>
    </source>
</evidence>
<dbReference type="InterPro" id="IPR004176">
    <property type="entry name" value="Clp_R_N"/>
</dbReference>
<dbReference type="SUPFAM" id="SSF81923">
    <property type="entry name" value="Double Clp-N motif"/>
    <property type="match status" value="1"/>
</dbReference>
<dbReference type="PROSITE" id="PS51903">
    <property type="entry name" value="CLP_R"/>
    <property type="match status" value="1"/>
</dbReference>
<dbReference type="GO" id="GO:0034605">
    <property type="term" value="P:cellular response to heat"/>
    <property type="evidence" value="ECO:0007669"/>
    <property type="project" value="TreeGrafter"/>
</dbReference>
<keyword evidence="5 8" id="KW-0143">Chaperone</keyword>
<dbReference type="EMBL" id="CP158260">
    <property type="protein sequence ID" value="XDJ63636.1"/>
    <property type="molecule type" value="Genomic_DNA"/>
</dbReference>
<feature type="coiled-coil region" evidence="9">
    <location>
        <begin position="436"/>
        <end position="488"/>
    </location>
</feature>
<name>A0AB39GQA4_9BURK</name>
<dbReference type="EMBL" id="CP158265">
    <property type="protein sequence ID" value="XDJ77941.1"/>
    <property type="molecule type" value="Genomic_DNA"/>
</dbReference>
<dbReference type="EMBL" id="CP158256">
    <property type="protein sequence ID" value="XDJ52265.1"/>
    <property type="molecule type" value="Genomic_DNA"/>
</dbReference>
<dbReference type="InterPro" id="IPR036628">
    <property type="entry name" value="Clp_N_dom_sf"/>
</dbReference>
<evidence type="ECO:0000313" key="17">
    <source>
        <dbReference type="EMBL" id="XDJ63636.1"/>
    </source>
</evidence>
<comment type="similarity">
    <text evidence="1 8">Belongs to the ClpA/ClpB family.</text>
</comment>
<evidence type="ECO:0000256" key="1">
    <source>
        <dbReference type="ARBA" id="ARBA00008675"/>
    </source>
</evidence>
<dbReference type="PRINTS" id="PR00300">
    <property type="entry name" value="CLPPROTEASEA"/>
</dbReference>
<evidence type="ECO:0000256" key="6">
    <source>
        <dbReference type="ARBA" id="ARBA00025613"/>
    </source>
</evidence>
<dbReference type="CDD" id="cd19499">
    <property type="entry name" value="RecA-like_ClpB_Hsp104-like"/>
    <property type="match status" value="1"/>
</dbReference>
<evidence type="ECO:0000313" key="24">
    <source>
        <dbReference type="EMBL" id="XDJ88233.1"/>
    </source>
</evidence>
<dbReference type="EMBL" id="CP158257">
    <property type="protein sequence ID" value="XDJ54818.1"/>
    <property type="molecule type" value="Genomic_DNA"/>
</dbReference>
<dbReference type="Gene3D" id="1.10.1780.10">
    <property type="entry name" value="Clp, N-terminal domain"/>
    <property type="match status" value="1"/>
</dbReference>
<dbReference type="SMART" id="SM00382">
    <property type="entry name" value="AAA"/>
    <property type="match status" value="2"/>
</dbReference>
<dbReference type="KEGG" id="cgin:ABRZ00_09625"/>
<protein>
    <submittedName>
        <fullName evidence="26">Type VI secretion system ATPase TssH</fullName>
    </submittedName>
</protein>
<evidence type="ECO:0000256" key="5">
    <source>
        <dbReference type="ARBA" id="ARBA00023186"/>
    </source>
</evidence>
<evidence type="ECO:0000256" key="3">
    <source>
        <dbReference type="ARBA" id="ARBA00022741"/>
    </source>
</evidence>
<evidence type="ECO:0000256" key="10">
    <source>
        <dbReference type="SAM" id="MobiDB-lite"/>
    </source>
</evidence>
<dbReference type="PROSITE" id="PS00871">
    <property type="entry name" value="CLPAB_2"/>
    <property type="match status" value="1"/>
</dbReference>
<evidence type="ECO:0000313" key="14">
    <source>
        <dbReference type="EMBL" id="XDJ54818.1"/>
    </source>
</evidence>
<evidence type="ECO:0000313" key="19">
    <source>
        <dbReference type="EMBL" id="XDJ72636.1"/>
    </source>
</evidence>
<dbReference type="InterPro" id="IPR050130">
    <property type="entry name" value="ClpA_ClpB"/>
</dbReference>
<reference evidence="26" key="1">
    <citation type="submission" date="2024-05" db="EMBL/GenBank/DDBJ databases">
        <authorList>
            <person name="Luo Y.-C."/>
            <person name="Nicholds J."/>
            <person name="Mortimer T."/>
            <person name="Maboni G."/>
        </authorList>
    </citation>
    <scope>NUCLEOTIDE SEQUENCE</scope>
    <source>
        <strain evidence="27">124370</strain>
        <strain evidence="28">124566</strain>
        <strain evidence="26">124953</strain>
        <strain evidence="25">130308</strain>
        <strain evidence="24">130416</strain>
        <strain evidence="23">140124</strain>
        <strain evidence="22">143751</strain>
        <strain evidence="21">143769</strain>
        <strain evidence="20">143811</strain>
        <strain evidence="19">143936</strain>
        <strain evidence="18">145849</strain>
        <strain evidence="17">145850</strain>
        <strain evidence="16">145852</strain>
        <strain evidence="15">148131</strain>
        <strain evidence="14">150221</strain>
        <strain evidence="13">150964</strain>
        <strain evidence="12">153271</strain>
    </source>
</reference>
<feature type="region of interest" description="Disordered" evidence="10">
    <location>
        <begin position="504"/>
        <end position="536"/>
    </location>
</feature>
<evidence type="ECO:0000313" key="28">
    <source>
        <dbReference type="EMBL" id="XDJ99191.1"/>
    </source>
</evidence>
<dbReference type="AlphaFoldDB" id="A0AB39GQA4"/>
<dbReference type="CDD" id="cd00009">
    <property type="entry name" value="AAA"/>
    <property type="match status" value="1"/>
</dbReference>
<dbReference type="EMBL" id="CP158272">
    <property type="protein sequence ID" value="XDJ99191.1"/>
    <property type="molecule type" value="Genomic_DNA"/>
</dbReference>
<dbReference type="Pfam" id="PF10431">
    <property type="entry name" value="ClpB_D2-small"/>
    <property type="match status" value="1"/>
</dbReference>
<dbReference type="EMBL" id="CP158271">
    <property type="protein sequence ID" value="XDJ92841.1"/>
    <property type="molecule type" value="Genomic_DNA"/>
</dbReference>
<dbReference type="GO" id="GO:0005524">
    <property type="term" value="F:ATP binding"/>
    <property type="evidence" value="ECO:0007669"/>
    <property type="project" value="UniProtKB-KW"/>
</dbReference>
<dbReference type="EMBL" id="CP158259">
    <property type="protein sequence ID" value="XDJ61745.1"/>
    <property type="molecule type" value="Genomic_DNA"/>
</dbReference>
<dbReference type="InterPro" id="IPR041546">
    <property type="entry name" value="ClpA/ClpB_AAA_lid"/>
</dbReference>
<dbReference type="EMBL" id="CP158258">
    <property type="protein sequence ID" value="XDJ57540.1"/>
    <property type="molecule type" value="Genomic_DNA"/>
</dbReference>
<evidence type="ECO:0000256" key="8">
    <source>
        <dbReference type="RuleBase" id="RU004432"/>
    </source>
</evidence>
<dbReference type="EMBL" id="CP158266">
    <property type="protein sequence ID" value="XDJ82745.1"/>
    <property type="molecule type" value="Genomic_DNA"/>
</dbReference>
<dbReference type="InterPro" id="IPR017729">
    <property type="entry name" value="ATPase_T6SS_ClpV1"/>
</dbReference>
<dbReference type="InterPro" id="IPR001270">
    <property type="entry name" value="ClpA/B"/>
</dbReference>
<dbReference type="Pfam" id="PF00004">
    <property type="entry name" value="AAA"/>
    <property type="match status" value="1"/>
</dbReference>
<organism evidence="26">
    <name type="scientific">Castellaniella ginsengisoli</name>
    <dbReference type="NCBI Taxonomy" id="546114"/>
    <lineage>
        <taxon>Bacteria</taxon>
        <taxon>Pseudomonadati</taxon>
        <taxon>Pseudomonadota</taxon>
        <taxon>Betaproteobacteria</taxon>
        <taxon>Burkholderiales</taxon>
        <taxon>Alcaligenaceae</taxon>
        <taxon>Castellaniella</taxon>
    </lineage>
</organism>
<evidence type="ECO:0000313" key="18">
    <source>
        <dbReference type="EMBL" id="XDJ66762.1"/>
    </source>
</evidence>
<dbReference type="InterPro" id="IPR028299">
    <property type="entry name" value="ClpA/B_CS2"/>
</dbReference>
<dbReference type="PROSITE" id="PS00870">
    <property type="entry name" value="CLPAB_1"/>
    <property type="match status" value="1"/>
</dbReference>
<dbReference type="PANTHER" id="PTHR11638">
    <property type="entry name" value="ATP-DEPENDENT CLP PROTEASE"/>
    <property type="match status" value="1"/>
</dbReference>
<evidence type="ECO:0000313" key="27">
    <source>
        <dbReference type="EMBL" id="XDJ96544.1"/>
    </source>
</evidence>
<keyword evidence="9" id="KW-0175">Coiled coil</keyword>
<evidence type="ECO:0000256" key="9">
    <source>
        <dbReference type="SAM" id="Coils"/>
    </source>
</evidence>
<evidence type="ECO:0000259" key="11">
    <source>
        <dbReference type="PROSITE" id="PS51903"/>
    </source>
</evidence>
<dbReference type="EMBL" id="CP158268">
    <property type="protein sequence ID" value="XDJ85709.1"/>
    <property type="molecule type" value="Genomic_DNA"/>
</dbReference>
<gene>
    <name evidence="26" type="primary">tssH</name>
    <name evidence="26" type="synonym">clpV</name>
    <name evidence="15" type="ORF">ABRY90_09640</name>
    <name evidence="18" type="ORF">ABRY91_01560</name>
    <name evidence="16" type="ORF">ABRY92_03830</name>
    <name evidence="26" type="ORF">ABRY95_10645</name>
    <name evidence="22" type="ORF">ABRY96_00455</name>
    <name evidence="20" type="ORF">ABRY97_01765</name>
    <name evidence="24" type="ORF">ABRY98_01245</name>
    <name evidence="14" type="ORF">ABRZ00_09625</name>
    <name evidence="13" type="ORF">ABRZ01_09935</name>
    <name evidence="12" type="ORF">ABRZ02_06740</name>
    <name evidence="17" type="ORF">ABRZ03_13155</name>
    <name evidence="27" type="ORF">ABRZ05_02130</name>
    <name evidence="19" type="ORF">ABRZ06_03835</name>
    <name evidence="23" type="ORF">ABRZ08_02375</name>
    <name evidence="21" type="ORF">ABRZ10_03795</name>
    <name evidence="28" type="ORF">ABRZ11_01790</name>
    <name evidence="25" type="ORF">ABRZ12_07880</name>
</gene>
<dbReference type="PANTHER" id="PTHR11638:SF181">
    <property type="entry name" value="ATPASE SUBUNIT OF ATP-DEPENDENT PROTEASE"/>
    <property type="match status" value="1"/>
</dbReference>
<evidence type="ECO:0000313" key="12">
    <source>
        <dbReference type="EMBL" id="XDJ45958.1"/>
    </source>
</evidence>
<accession>A0AB39GQA4</accession>
<dbReference type="InterPro" id="IPR019489">
    <property type="entry name" value="Clp_ATPase_C"/>
</dbReference>
<dbReference type="InterPro" id="IPR003593">
    <property type="entry name" value="AAA+_ATPase"/>
</dbReference>
<evidence type="ECO:0000256" key="7">
    <source>
        <dbReference type="PROSITE-ProRule" id="PRU01251"/>
    </source>
</evidence>
<evidence type="ECO:0000313" key="25">
    <source>
        <dbReference type="EMBL" id="XDJ89608.1"/>
    </source>
</evidence>
<feature type="compositionally biased region" description="Low complexity" evidence="10">
    <location>
        <begin position="509"/>
        <end position="518"/>
    </location>
</feature>